<dbReference type="PANTHER" id="PTHR45677:SF12">
    <property type="entry name" value="BLACK, ISOFORM A"/>
    <property type="match status" value="1"/>
</dbReference>
<evidence type="ECO:0000256" key="1">
    <source>
        <dbReference type="ARBA" id="ARBA00001933"/>
    </source>
</evidence>
<evidence type="ECO:0000256" key="7">
    <source>
        <dbReference type="PIRSR" id="PIRSR602129-50"/>
    </source>
</evidence>
<evidence type="ECO:0000313" key="9">
    <source>
        <dbReference type="Proteomes" id="UP001154078"/>
    </source>
</evidence>
<name>A0A9P0FAL2_BRAAE</name>
<dbReference type="GO" id="GO:0019752">
    <property type="term" value="P:carboxylic acid metabolic process"/>
    <property type="evidence" value="ECO:0007669"/>
    <property type="project" value="InterPro"/>
</dbReference>
<dbReference type="GO" id="GO:0016831">
    <property type="term" value="F:carboxy-lyase activity"/>
    <property type="evidence" value="ECO:0007669"/>
    <property type="project" value="UniProtKB-KW"/>
</dbReference>
<evidence type="ECO:0000256" key="6">
    <source>
        <dbReference type="ARBA" id="ARBA00023239"/>
    </source>
</evidence>
<comment type="cofactor">
    <cofactor evidence="1 7">
        <name>pyridoxal 5'-phosphate</name>
        <dbReference type="ChEBI" id="CHEBI:597326"/>
    </cofactor>
</comment>
<dbReference type="FunFam" id="3.40.640.10:FF:000016">
    <property type="entry name" value="Glutamate decarboxylase like 1"/>
    <property type="match status" value="1"/>
</dbReference>
<dbReference type="AlphaFoldDB" id="A0A9P0FAL2"/>
<dbReference type="OrthoDB" id="392571at2759"/>
<evidence type="ECO:0000256" key="3">
    <source>
        <dbReference type="ARBA" id="ARBA00011738"/>
    </source>
</evidence>
<protein>
    <submittedName>
        <fullName evidence="8">Uncharacterized protein</fullName>
    </submittedName>
</protein>
<evidence type="ECO:0000256" key="2">
    <source>
        <dbReference type="ARBA" id="ARBA00009533"/>
    </source>
</evidence>
<gene>
    <name evidence="8" type="ORF">MELIAE_LOCUS1603</name>
</gene>
<proteinExistence type="inferred from homology"/>
<evidence type="ECO:0000256" key="5">
    <source>
        <dbReference type="ARBA" id="ARBA00022898"/>
    </source>
</evidence>
<sequence>MNNQRILKPLYQLTNHQSKSKFTPLLPFNTKGDRQGSHVTAAYLSRRCLSNHGICINDSVVATRGITKKITNSRKSTTMPANGELDNFYEVLEEPASYSDAVASSSDDEQVVCSKNEETTKKISQYTAKATFESMPNRRDHEDFIRKAVEIILKDAVFEGTNRKNPVLNFVNPEELESLINFKLKSTPGSHEELLGIVKDTIQYSVKTGHPYFVNQLFSSLDPYGLIGQWLTDSLNPTVYTYEVSPVFTLMEETVLKEMRQIVGFKNGDGDGIFCPGGSMANGYAISCARYKFMPEIKQKGLHALPRLVLFTSRDAHYSIKKLSSFLGIGTDNVYAINTDEKGKMDMKHLEEEVERSIKEGGAPFMVSATSGTTVIGAFDPLEKIHEICQKYGMWMHVDAAWGGGALMSKKHRYLLKGIEKADSVTWNPHKLLTAPQQCSTLLLKQDGILSAMNSANATYLFQKDKFYDTKYDIGDKHIQCGRRPDVIKFWFMWKAKGTSGFEQHIDKVFENAKFFTDTIREREGFEMVIPEPECTNICFWYVPPSLRNRKSDPDYQDKLHKVAPKIKEKMMREGTMMVTYQPLRETPNFFRIVFQSSGLNKSDMTYLIEEFERLGRDL</sequence>
<dbReference type="GO" id="GO:0030170">
    <property type="term" value="F:pyridoxal phosphate binding"/>
    <property type="evidence" value="ECO:0007669"/>
    <property type="project" value="InterPro"/>
</dbReference>
<dbReference type="Proteomes" id="UP001154078">
    <property type="component" value="Chromosome 1"/>
</dbReference>
<keyword evidence="4" id="KW-0210">Decarboxylase</keyword>
<dbReference type="InterPro" id="IPR002129">
    <property type="entry name" value="PyrdxlP-dep_de-COase"/>
</dbReference>
<dbReference type="InterPro" id="IPR015424">
    <property type="entry name" value="PyrdxlP-dep_Trfase"/>
</dbReference>
<keyword evidence="6" id="KW-0456">Lyase</keyword>
<dbReference type="Pfam" id="PF00282">
    <property type="entry name" value="Pyridoxal_deC"/>
    <property type="match status" value="1"/>
</dbReference>
<comment type="similarity">
    <text evidence="2">Belongs to the group II decarboxylase family.</text>
</comment>
<comment type="subunit">
    <text evidence="3">Homodimer.</text>
</comment>
<dbReference type="GO" id="GO:0005737">
    <property type="term" value="C:cytoplasm"/>
    <property type="evidence" value="ECO:0007669"/>
    <property type="project" value="TreeGrafter"/>
</dbReference>
<keyword evidence="5 7" id="KW-0663">Pyridoxal phosphate</keyword>
<dbReference type="SUPFAM" id="SSF53383">
    <property type="entry name" value="PLP-dependent transferases"/>
    <property type="match status" value="1"/>
</dbReference>
<evidence type="ECO:0000256" key="4">
    <source>
        <dbReference type="ARBA" id="ARBA00022793"/>
    </source>
</evidence>
<evidence type="ECO:0000313" key="8">
    <source>
        <dbReference type="EMBL" id="CAH0547653.1"/>
    </source>
</evidence>
<reference evidence="8" key="1">
    <citation type="submission" date="2021-12" db="EMBL/GenBank/DDBJ databases">
        <authorList>
            <person name="King R."/>
        </authorList>
    </citation>
    <scope>NUCLEOTIDE SEQUENCE</scope>
</reference>
<dbReference type="Gene3D" id="3.90.1150.170">
    <property type="match status" value="1"/>
</dbReference>
<feature type="modified residue" description="N6-(pyridoxal phosphate)lysine" evidence="7">
    <location>
        <position position="431"/>
    </location>
</feature>
<dbReference type="InterPro" id="IPR015421">
    <property type="entry name" value="PyrdxlP-dep_Trfase_major"/>
</dbReference>
<organism evidence="8 9">
    <name type="scientific">Brassicogethes aeneus</name>
    <name type="common">Rape pollen beetle</name>
    <name type="synonym">Meligethes aeneus</name>
    <dbReference type="NCBI Taxonomy" id="1431903"/>
    <lineage>
        <taxon>Eukaryota</taxon>
        <taxon>Metazoa</taxon>
        <taxon>Ecdysozoa</taxon>
        <taxon>Arthropoda</taxon>
        <taxon>Hexapoda</taxon>
        <taxon>Insecta</taxon>
        <taxon>Pterygota</taxon>
        <taxon>Neoptera</taxon>
        <taxon>Endopterygota</taxon>
        <taxon>Coleoptera</taxon>
        <taxon>Polyphaga</taxon>
        <taxon>Cucujiformia</taxon>
        <taxon>Nitidulidae</taxon>
        <taxon>Meligethinae</taxon>
        <taxon>Brassicogethes</taxon>
    </lineage>
</organism>
<dbReference type="Gene3D" id="3.40.640.10">
    <property type="entry name" value="Type I PLP-dependent aspartate aminotransferase-like (Major domain)"/>
    <property type="match status" value="1"/>
</dbReference>
<dbReference type="PANTHER" id="PTHR45677">
    <property type="entry name" value="GLUTAMATE DECARBOXYLASE-RELATED"/>
    <property type="match status" value="1"/>
</dbReference>
<dbReference type="EMBL" id="OV121132">
    <property type="protein sequence ID" value="CAH0547653.1"/>
    <property type="molecule type" value="Genomic_DNA"/>
</dbReference>
<dbReference type="CDD" id="cd06450">
    <property type="entry name" value="DOPA_deC_like"/>
    <property type="match status" value="1"/>
</dbReference>
<keyword evidence="9" id="KW-1185">Reference proteome</keyword>
<accession>A0A9P0FAL2</accession>